<evidence type="ECO:0000256" key="2">
    <source>
        <dbReference type="RuleBase" id="RU003616"/>
    </source>
</evidence>
<comment type="caution">
    <text evidence="4">The sequence shown here is derived from an EMBL/GenBank/DDBJ whole genome shotgun (WGS) entry which is preliminary data.</text>
</comment>
<dbReference type="SUPFAM" id="SSF49764">
    <property type="entry name" value="HSP20-like chaperones"/>
    <property type="match status" value="1"/>
</dbReference>
<keyword evidence="4" id="KW-0346">Stress response</keyword>
<proteinExistence type="inferred from homology"/>
<accession>S7TPS8</accession>
<dbReference type="RefSeq" id="WP_020877483.1">
    <property type="nucleotide sequence ID" value="NZ_ATHJ01000091.1"/>
</dbReference>
<keyword evidence="5" id="KW-1185">Reference proteome</keyword>
<protein>
    <submittedName>
        <fullName evidence="4">Heat shock protein Hsp20</fullName>
    </submittedName>
</protein>
<dbReference type="InterPro" id="IPR008978">
    <property type="entry name" value="HSP20-like_chaperone"/>
</dbReference>
<organism evidence="4 5">
    <name type="scientific">Desulfococcus multivorans DSM 2059</name>
    <dbReference type="NCBI Taxonomy" id="1121405"/>
    <lineage>
        <taxon>Bacteria</taxon>
        <taxon>Pseudomonadati</taxon>
        <taxon>Thermodesulfobacteriota</taxon>
        <taxon>Desulfobacteria</taxon>
        <taxon>Desulfobacterales</taxon>
        <taxon>Desulfococcaceae</taxon>
        <taxon>Desulfococcus</taxon>
    </lineage>
</organism>
<reference evidence="4 5" key="1">
    <citation type="journal article" date="2013" name="Genome Announc.">
        <title>Draft genome sequences for three mercury-methylating, sulfate-reducing bacteria.</title>
        <authorList>
            <person name="Brown S.D."/>
            <person name="Hurt R.A.Jr."/>
            <person name="Gilmour C.C."/>
            <person name="Elias D.A."/>
        </authorList>
    </citation>
    <scope>NUCLEOTIDE SEQUENCE [LARGE SCALE GENOMIC DNA]</scope>
    <source>
        <strain evidence="4 5">DSM 2059</strain>
    </source>
</reference>
<dbReference type="Gene3D" id="2.60.40.790">
    <property type="match status" value="1"/>
</dbReference>
<evidence type="ECO:0000259" key="3">
    <source>
        <dbReference type="PROSITE" id="PS01031"/>
    </source>
</evidence>
<comment type="similarity">
    <text evidence="1 2">Belongs to the small heat shock protein (HSP20) family.</text>
</comment>
<evidence type="ECO:0000313" key="4">
    <source>
        <dbReference type="EMBL" id="EPR39222.1"/>
    </source>
</evidence>
<dbReference type="Proteomes" id="UP000014977">
    <property type="component" value="Unassembled WGS sequence"/>
</dbReference>
<dbReference type="CDD" id="cd06464">
    <property type="entry name" value="ACD_sHsps-like"/>
    <property type="match status" value="1"/>
</dbReference>
<dbReference type="AlphaFoldDB" id="S7TPS8"/>
<name>S7TPS8_DESML</name>
<evidence type="ECO:0000256" key="1">
    <source>
        <dbReference type="PROSITE-ProRule" id="PRU00285"/>
    </source>
</evidence>
<dbReference type="STRING" id="897.B2D07_17620"/>
<dbReference type="PANTHER" id="PTHR11527">
    <property type="entry name" value="HEAT-SHOCK PROTEIN 20 FAMILY MEMBER"/>
    <property type="match status" value="1"/>
</dbReference>
<dbReference type="Pfam" id="PF00011">
    <property type="entry name" value="HSP20"/>
    <property type="match status" value="1"/>
</dbReference>
<feature type="domain" description="SHSP" evidence="3">
    <location>
        <begin position="36"/>
        <end position="148"/>
    </location>
</feature>
<dbReference type="InterPro" id="IPR031107">
    <property type="entry name" value="Small_HSP"/>
</dbReference>
<gene>
    <name evidence="4" type="ORF">dsmv_2726</name>
</gene>
<dbReference type="InterPro" id="IPR002068">
    <property type="entry name" value="A-crystallin/Hsp20_dom"/>
</dbReference>
<dbReference type="PROSITE" id="PS01031">
    <property type="entry name" value="SHSP"/>
    <property type="match status" value="1"/>
</dbReference>
<dbReference type="EMBL" id="ATHJ01000091">
    <property type="protein sequence ID" value="EPR39222.1"/>
    <property type="molecule type" value="Genomic_DNA"/>
</dbReference>
<dbReference type="eggNOG" id="COG0071">
    <property type="taxonomic scope" value="Bacteria"/>
</dbReference>
<evidence type="ECO:0000313" key="5">
    <source>
        <dbReference type="Proteomes" id="UP000014977"/>
    </source>
</evidence>
<sequence>MDYIKIRFGNDLDQLSAEFKRNIEEMFRSMSPRFTCTECSWTPPMDIYETPNEIVVLAEIAGVKKEDLDIEINAKAVKIIGKRYEMPRDKSATYRLAEIQCGRFERILFMPVPINTEKATAAYQDGMLHITLAKQPADKPHKISISEE</sequence>
<dbReference type="OrthoDB" id="9811615at2"/>